<comment type="subcellular location">
    <subcellularLocation>
        <location evidence="1">Cell membrane</location>
        <topology evidence="1">Multi-pass membrane protein</topology>
    </subcellularLocation>
</comment>
<dbReference type="OMA" id="FSFMQKS"/>
<feature type="transmembrane region" description="Helical" evidence="7">
    <location>
        <begin position="650"/>
        <end position="673"/>
    </location>
</feature>
<proteinExistence type="predicted"/>
<name>A0A0S4J7F0_BODSA</name>
<organism evidence="9 10">
    <name type="scientific">Bodo saltans</name>
    <name type="common">Flagellated protozoan</name>
    <dbReference type="NCBI Taxonomy" id="75058"/>
    <lineage>
        <taxon>Eukaryota</taxon>
        <taxon>Discoba</taxon>
        <taxon>Euglenozoa</taxon>
        <taxon>Kinetoplastea</taxon>
        <taxon>Metakinetoplastina</taxon>
        <taxon>Eubodonida</taxon>
        <taxon>Bodonidae</taxon>
        <taxon>Bodo</taxon>
    </lineage>
</organism>
<dbReference type="Proteomes" id="UP000051952">
    <property type="component" value="Unassembled WGS sequence"/>
</dbReference>
<dbReference type="OrthoDB" id="2126250at2759"/>
<dbReference type="InterPro" id="IPR003838">
    <property type="entry name" value="ABC3_permease_C"/>
</dbReference>
<feature type="transmembrane region" description="Helical" evidence="7">
    <location>
        <begin position="148"/>
        <end position="167"/>
    </location>
</feature>
<feature type="transmembrane region" description="Helical" evidence="7">
    <location>
        <begin position="1117"/>
        <end position="1143"/>
    </location>
</feature>
<feature type="transmembrane region" description="Helical" evidence="7">
    <location>
        <begin position="747"/>
        <end position="767"/>
    </location>
</feature>
<feature type="compositionally biased region" description="Polar residues" evidence="6">
    <location>
        <begin position="8"/>
        <end position="17"/>
    </location>
</feature>
<dbReference type="GO" id="GO:0005886">
    <property type="term" value="C:plasma membrane"/>
    <property type="evidence" value="ECO:0007669"/>
    <property type="project" value="UniProtKB-SubCell"/>
</dbReference>
<evidence type="ECO:0000313" key="10">
    <source>
        <dbReference type="Proteomes" id="UP000051952"/>
    </source>
</evidence>
<keyword evidence="5 7" id="KW-0472">Membrane</keyword>
<dbReference type="Pfam" id="PF02687">
    <property type="entry name" value="FtsX"/>
    <property type="match status" value="2"/>
</dbReference>
<feature type="transmembrane region" description="Helical" evidence="7">
    <location>
        <begin position="1021"/>
        <end position="1042"/>
    </location>
</feature>
<dbReference type="PANTHER" id="PTHR32522">
    <property type="match status" value="1"/>
</dbReference>
<evidence type="ECO:0000259" key="8">
    <source>
        <dbReference type="Pfam" id="PF02687"/>
    </source>
</evidence>
<feature type="region of interest" description="Disordered" evidence="6">
    <location>
        <begin position="1"/>
        <end position="77"/>
    </location>
</feature>
<feature type="domain" description="ABC3 transporter permease C-terminal" evidence="8">
    <location>
        <begin position="506"/>
        <end position="624"/>
    </location>
</feature>
<gene>
    <name evidence="9" type="ORF">BSAL_92035</name>
</gene>
<feature type="compositionally biased region" description="Low complexity" evidence="6">
    <location>
        <begin position="25"/>
        <end position="41"/>
    </location>
</feature>
<dbReference type="PANTHER" id="PTHR32522:SF3">
    <property type="entry name" value="ABC3 TRANSPORTER PERMEASE PROTEIN DOMAIN-CONTAINING PROTEIN"/>
    <property type="match status" value="1"/>
</dbReference>
<accession>A0A0S4J7F0</accession>
<sequence length="1156" mass="127130">MFVDEDSTNIQQASSVNDGGGDDFQQQLQQQQQQQRRSSSQGANDPNYHRIPLPASTVTPVTPFSSDISEGDDLNNAKDAEAQKRLKTAQERRLKRIMVDYDEELDSRPWKEVLMEFLYGARSTFFQTEVYLRISLNDAGKRKGSFCLGFFSIMLVVLLCAILLSVLTHLQLVFMRLAESENGKIDLLVQPGGQFEMANSLNYSVFLDMFPTGVASYHSARVVFDSMSAFPAWGSPSNGCGAYADNITALWYPSSNLSAPDLVRNCVAGTRDCIEAHCSGVRSLPSTFVLLDAQREVRMGLGSGEWPTEPLGYGEAIVTRGIANELSLEIGSTLPIFGDVSYQLMEAYNTAGMADLGVAATGSSLLPYTSWPIATFNLTVRYIVSGGDEKFETDLSSIIVANFGDALSLTAQSLSPSLPDAQRAIFAGVSPNVCASRVYINLPPGNERESVYTHRDFSDIQRDLMQFSSVIFGVIGFNQVNIDTPILTYLDSVRFFSLFLGLIVSLILLALAFLSIVLIYSLLTVNIQGRTFELGIQRMLGFTKQNLTGLVFTNAMLFAIPAWGVGLAVGFGLYVLLRSTLSSALGVDIPLALSPDAVGFATLAGIGIPLVASIAPVMDVLTLSLPEALNSDRSKMTAVIYNIRGRKTGYVSFTMILLGLCFTAYGFVIYYLFPTALIDFNISLLFYIFFGILIAMLGGLVLLSINFERVVETAMCWIFLFWEQSSVFHLISKNLVAHRPRNRKTTLMYALSLGFILFITVAFNIQLTSIEYSSLMTLGGDARYQGSLQWEEFLVFDQLLHRGSIAPRVSRVTYLGNSILRILSITNISISSIGRYRTNTASMIAIPPNFYDVLDDNYLIIGSAAPSPYSLSESLYTIKGSSQVIMATSDKKSLDLQSFDDPFLLNVATVNPFTGNNWTQTRTVTSPYAWFDASPVVPMASLPQAVGRNVLMSFPSTIGRSGGAFRSIRDNRIGSFVMNVAESNLDNVTAELSQVRLRFSSDVSLTNIYSTKSTLSTATTIVNLFFIFTQIMAMVICFFALLSSMSTNVLEQSKEIGILRSIGMHKFPIYRLYTWEAFVLVISASLLGVIVGTVVAYSMMLQNSLLTQVPLKFQFPVFQLVTVLVVSMICSVLASYGPIAYLLNLPSITHILRRVM</sequence>
<feature type="compositionally biased region" description="Polar residues" evidence="6">
    <location>
        <begin position="56"/>
        <end position="68"/>
    </location>
</feature>
<feature type="transmembrane region" description="Helical" evidence="7">
    <location>
        <begin position="685"/>
        <end position="705"/>
    </location>
</feature>
<dbReference type="AlphaFoldDB" id="A0A0S4J7F0"/>
<evidence type="ECO:0000256" key="7">
    <source>
        <dbReference type="SAM" id="Phobius"/>
    </source>
</evidence>
<keyword evidence="3 7" id="KW-0812">Transmembrane</keyword>
<keyword evidence="4 7" id="KW-1133">Transmembrane helix</keyword>
<evidence type="ECO:0000256" key="6">
    <source>
        <dbReference type="SAM" id="MobiDB-lite"/>
    </source>
</evidence>
<keyword evidence="10" id="KW-1185">Reference proteome</keyword>
<keyword evidence="2" id="KW-1003">Cell membrane</keyword>
<feature type="transmembrane region" description="Helical" evidence="7">
    <location>
        <begin position="1072"/>
        <end position="1097"/>
    </location>
</feature>
<evidence type="ECO:0000256" key="1">
    <source>
        <dbReference type="ARBA" id="ARBA00004651"/>
    </source>
</evidence>
<protein>
    <submittedName>
        <fullName evidence="9">FtsX-like permease family protein, putative</fullName>
    </submittedName>
</protein>
<evidence type="ECO:0000256" key="3">
    <source>
        <dbReference type="ARBA" id="ARBA00022692"/>
    </source>
</evidence>
<dbReference type="EMBL" id="CYKH01001261">
    <property type="protein sequence ID" value="CUG86219.1"/>
    <property type="molecule type" value="Genomic_DNA"/>
</dbReference>
<feature type="transmembrane region" description="Helical" evidence="7">
    <location>
        <begin position="547"/>
        <end position="577"/>
    </location>
</feature>
<evidence type="ECO:0000313" key="9">
    <source>
        <dbReference type="EMBL" id="CUG86219.1"/>
    </source>
</evidence>
<feature type="transmembrane region" description="Helical" evidence="7">
    <location>
        <begin position="597"/>
        <end position="629"/>
    </location>
</feature>
<feature type="transmembrane region" description="Helical" evidence="7">
    <location>
        <begin position="494"/>
        <end position="527"/>
    </location>
</feature>
<evidence type="ECO:0000256" key="5">
    <source>
        <dbReference type="ARBA" id="ARBA00023136"/>
    </source>
</evidence>
<reference evidence="10" key="1">
    <citation type="submission" date="2015-09" db="EMBL/GenBank/DDBJ databases">
        <authorList>
            <consortium name="Pathogen Informatics"/>
        </authorList>
    </citation>
    <scope>NUCLEOTIDE SEQUENCE [LARGE SCALE GENOMIC DNA]</scope>
    <source>
        <strain evidence="10">Lake Konstanz</strain>
    </source>
</reference>
<evidence type="ECO:0000256" key="4">
    <source>
        <dbReference type="ARBA" id="ARBA00022989"/>
    </source>
</evidence>
<evidence type="ECO:0000256" key="2">
    <source>
        <dbReference type="ARBA" id="ARBA00022475"/>
    </source>
</evidence>
<feature type="domain" description="ABC3 transporter permease C-terminal" evidence="8">
    <location>
        <begin position="1031"/>
        <end position="1145"/>
    </location>
</feature>
<dbReference type="VEuPathDB" id="TriTrypDB:BSAL_92035"/>